<comment type="caution">
    <text evidence="1">The sequence shown here is derived from an EMBL/GenBank/DDBJ whole genome shotgun (WGS) entry which is preliminary data.</text>
</comment>
<reference evidence="2" key="1">
    <citation type="journal article" date="2019" name="Int. J. Syst. Evol. Microbiol.">
        <title>The Global Catalogue of Microorganisms (GCM) 10K type strain sequencing project: providing services to taxonomists for standard genome sequencing and annotation.</title>
        <authorList>
            <consortium name="The Broad Institute Genomics Platform"/>
            <consortium name="The Broad Institute Genome Sequencing Center for Infectious Disease"/>
            <person name="Wu L."/>
            <person name="Ma J."/>
        </authorList>
    </citation>
    <scope>NUCLEOTIDE SEQUENCE [LARGE SCALE GENOMIC DNA]</scope>
    <source>
        <strain evidence="2">JCM 31406</strain>
    </source>
</reference>
<protein>
    <recommendedName>
        <fullName evidence="3">DUF2271 domain-containing protein</fullName>
    </recommendedName>
</protein>
<name>A0ABQ2SZC6_9DEIO</name>
<dbReference type="EMBL" id="BMQO01000031">
    <property type="protein sequence ID" value="GGS41570.1"/>
    <property type="molecule type" value="Genomic_DNA"/>
</dbReference>
<sequence>MLWRMPLPAAALPAAAQRARAARPGGWAATLAVSALLCLTGVTGAAGRVNPAPPGTLTLTFALRDFLLNREAPNRLTLTTPWSTHEGVLSGAPHPDPARRAYYARPAPLRWPLLAPAGTRPGPYPARVAGQLFTCAVSGGTCSVRAVTLPVTLRVQPDGRVQPLGVQLDDPALRGAPLRLRP</sequence>
<accession>A0ABQ2SZC6</accession>
<gene>
    <name evidence="1" type="ORF">GCM10008961_36000</name>
</gene>
<organism evidence="1 2">
    <name type="scientific">Deinococcus knuensis</name>
    <dbReference type="NCBI Taxonomy" id="1837380"/>
    <lineage>
        <taxon>Bacteria</taxon>
        <taxon>Thermotogati</taxon>
        <taxon>Deinococcota</taxon>
        <taxon>Deinococci</taxon>
        <taxon>Deinococcales</taxon>
        <taxon>Deinococcaceae</taxon>
        <taxon>Deinococcus</taxon>
    </lineage>
</organism>
<evidence type="ECO:0000313" key="2">
    <source>
        <dbReference type="Proteomes" id="UP000620633"/>
    </source>
</evidence>
<keyword evidence="2" id="KW-1185">Reference proteome</keyword>
<proteinExistence type="predicted"/>
<evidence type="ECO:0008006" key="3">
    <source>
        <dbReference type="Google" id="ProtNLM"/>
    </source>
</evidence>
<dbReference type="Proteomes" id="UP000620633">
    <property type="component" value="Unassembled WGS sequence"/>
</dbReference>
<evidence type="ECO:0000313" key="1">
    <source>
        <dbReference type="EMBL" id="GGS41570.1"/>
    </source>
</evidence>